<keyword evidence="3" id="KW-0472">Membrane</keyword>
<dbReference type="AlphaFoldDB" id="A0A0L8C2Y4"/>
<dbReference type="InterPro" id="IPR023365">
    <property type="entry name" value="Sortase_dom-sf"/>
</dbReference>
<dbReference type="CDD" id="cd05828">
    <property type="entry name" value="Sortase_D_1"/>
    <property type="match status" value="1"/>
</dbReference>
<protein>
    <submittedName>
        <fullName evidence="4">Membrane protein</fullName>
    </submittedName>
</protein>
<dbReference type="Gene3D" id="2.40.260.10">
    <property type="entry name" value="Sortase"/>
    <property type="match status" value="1"/>
</dbReference>
<dbReference type="NCBIfam" id="TIGR03784">
    <property type="entry name" value="marine_sortase"/>
    <property type="match status" value="1"/>
</dbReference>
<proteinExistence type="predicted"/>
<comment type="caution">
    <text evidence="4">The sequence shown here is derived from an EMBL/GenBank/DDBJ whole genome shotgun (WGS) entry which is preliminary data.</text>
</comment>
<keyword evidence="3" id="KW-1133">Transmembrane helix</keyword>
<dbReference type="EMBL" id="LGAP01000002">
    <property type="protein sequence ID" value="KOF21317.1"/>
    <property type="molecule type" value="Genomic_DNA"/>
</dbReference>
<evidence type="ECO:0000313" key="5">
    <source>
        <dbReference type="Proteomes" id="UP000037425"/>
    </source>
</evidence>
<dbReference type="InterPro" id="IPR005754">
    <property type="entry name" value="Sortase"/>
</dbReference>
<keyword evidence="1" id="KW-0378">Hydrolase</keyword>
<feature type="transmembrane region" description="Helical" evidence="3">
    <location>
        <begin position="45"/>
        <end position="66"/>
    </location>
</feature>
<organism evidence="4 5">
    <name type="scientific">Ensifer adhaerens</name>
    <name type="common">Sinorhizobium morelense</name>
    <dbReference type="NCBI Taxonomy" id="106592"/>
    <lineage>
        <taxon>Bacteria</taxon>
        <taxon>Pseudomonadati</taxon>
        <taxon>Pseudomonadota</taxon>
        <taxon>Alphaproteobacteria</taxon>
        <taxon>Hyphomicrobiales</taxon>
        <taxon>Rhizobiaceae</taxon>
        <taxon>Sinorhizobium/Ensifer group</taxon>
        <taxon>Ensifer</taxon>
    </lineage>
</organism>
<dbReference type="Proteomes" id="UP000037425">
    <property type="component" value="Unassembled WGS sequence"/>
</dbReference>
<dbReference type="SUPFAM" id="SSF63817">
    <property type="entry name" value="Sortase"/>
    <property type="match status" value="1"/>
</dbReference>
<evidence type="ECO:0000313" key="4">
    <source>
        <dbReference type="EMBL" id="KOF21317.1"/>
    </source>
</evidence>
<dbReference type="Pfam" id="PF04203">
    <property type="entry name" value="Sortase"/>
    <property type="match status" value="1"/>
</dbReference>
<evidence type="ECO:0000256" key="3">
    <source>
        <dbReference type="SAM" id="Phobius"/>
    </source>
</evidence>
<evidence type="ECO:0000256" key="2">
    <source>
        <dbReference type="SAM" id="MobiDB-lite"/>
    </source>
</evidence>
<gene>
    <name evidence="4" type="ORF">AC244_08175</name>
</gene>
<feature type="compositionally biased region" description="Low complexity" evidence="2">
    <location>
        <begin position="1"/>
        <end position="21"/>
    </location>
</feature>
<dbReference type="InterPro" id="IPR041999">
    <property type="entry name" value="Sortase_D_1"/>
</dbReference>
<name>A0A0L8C2Y4_ENSAD</name>
<keyword evidence="3" id="KW-0812">Transmembrane</keyword>
<reference evidence="5" key="1">
    <citation type="submission" date="2015-07" db="EMBL/GenBank/DDBJ databases">
        <title>Whole genome sequence of an Ensifer adhaerens strain isolated from a cave pool in the Wind Cave National Park.</title>
        <authorList>
            <person name="Eng W.W.H."/>
            <person name="Gan H.M."/>
            <person name="Barton H.A."/>
            <person name="Savka M.A."/>
        </authorList>
    </citation>
    <scope>NUCLEOTIDE SEQUENCE [LARGE SCALE GENOMIC DNA]</scope>
    <source>
        <strain evidence="5">SD006</strain>
    </source>
</reference>
<dbReference type="PATRIC" id="fig|106592.7.peg.3295"/>
<dbReference type="InterPro" id="IPR022445">
    <property type="entry name" value="Sortase_proteobact_type"/>
</dbReference>
<dbReference type="GO" id="GO:0016787">
    <property type="term" value="F:hydrolase activity"/>
    <property type="evidence" value="ECO:0007669"/>
    <property type="project" value="UniProtKB-KW"/>
</dbReference>
<sequence>MPLLPAAPSSSGACRSPPSSSQGFDAMAADDDLPGPRPGFLARLSAIETIVVAIIALIALAGLMLIGKGFYMKAKAEVSQVLLKKSFEAQLHGEASGKPWPWADFETTAEIMAPRINRSAIVLQGASGQALAFGPAWLSNTPLPGDEGTSVIAAHRDTHFRWLKDVSSGDLLVLTRKDGRRFLFRAGEGRVARWDESGINASASGRNLALATCWPFDAIEPGPMRYIVTAELVGEQHPVPLTTGSVSK</sequence>
<feature type="region of interest" description="Disordered" evidence="2">
    <location>
        <begin position="1"/>
        <end position="29"/>
    </location>
</feature>
<evidence type="ECO:0000256" key="1">
    <source>
        <dbReference type="ARBA" id="ARBA00022801"/>
    </source>
</evidence>
<accession>A0A0L8C2Y4</accession>